<keyword evidence="2" id="KW-0472">Membrane</keyword>
<comment type="caution">
    <text evidence="3">The sequence shown here is derived from an EMBL/GenBank/DDBJ whole genome shotgun (WGS) entry which is preliminary data.</text>
</comment>
<dbReference type="SUPFAM" id="SSF48403">
    <property type="entry name" value="Ankyrin repeat"/>
    <property type="match status" value="1"/>
</dbReference>
<sequence length="388" mass="43795">MDRNLKAAAETSNVSQLYELIGRDGNVLRRLDEVEFIETPLHVAAEKGCIGFAMEITSLKPSFARKLNQQGLSPMHLAVLKGHQEMALRLLEVDKDLVRVRGKNGETSLHYLCKVENHHHLLDRFMQACPESIRDATVQNRTALHIAVENNRPDVLRVLLRSIEKNDHYQEEVNRQDEDGNTALHIAARNNQSQMLKLLLECKADKYITNQAGLTALDVAHQSNNRESIIILHHCHIRRVSNFKHSLEKQIIKYVTKTSSLIFHDMDNISSDDCNALLVILGLLLTATYQSVLSPPGGLVQSDGSSKPAVGVRFRVAGETIMGRYDFLIFFIPTYCVFIVSYFLTLGLLKPFPQATISPQPYHNLSKRTQQAPLCKTKPPHITDRSYT</sequence>
<gene>
    <name evidence="3" type="ORF">V6N12_012582</name>
</gene>
<keyword evidence="2" id="KW-0812">Transmembrane</keyword>
<dbReference type="EMBL" id="JBBPBM010000176">
    <property type="protein sequence ID" value="KAK8502132.1"/>
    <property type="molecule type" value="Genomic_DNA"/>
</dbReference>
<dbReference type="PROSITE" id="PS50088">
    <property type="entry name" value="ANK_REPEAT"/>
    <property type="match status" value="3"/>
</dbReference>
<feature type="repeat" description="ANK" evidence="1">
    <location>
        <begin position="139"/>
        <end position="161"/>
    </location>
</feature>
<protein>
    <recommendedName>
        <fullName evidence="5">PGG domain-containing protein</fullName>
    </recommendedName>
</protein>
<organism evidence="3 4">
    <name type="scientific">Hibiscus sabdariffa</name>
    <name type="common">roselle</name>
    <dbReference type="NCBI Taxonomy" id="183260"/>
    <lineage>
        <taxon>Eukaryota</taxon>
        <taxon>Viridiplantae</taxon>
        <taxon>Streptophyta</taxon>
        <taxon>Embryophyta</taxon>
        <taxon>Tracheophyta</taxon>
        <taxon>Spermatophyta</taxon>
        <taxon>Magnoliopsida</taxon>
        <taxon>eudicotyledons</taxon>
        <taxon>Gunneridae</taxon>
        <taxon>Pentapetalae</taxon>
        <taxon>rosids</taxon>
        <taxon>malvids</taxon>
        <taxon>Malvales</taxon>
        <taxon>Malvaceae</taxon>
        <taxon>Malvoideae</taxon>
        <taxon>Hibiscus</taxon>
    </lineage>
</organism>
<evidence type="ECO:0000256" key="1">
    <source>
        <dbReference type="PROSITE-ProRule" id="PRU00023"/>
    </source>
</evidence>
<evidence type="ECO:0008006" key="5">
    <source>
        <dbReference type="Google" id="ProtNLM"/>
    </source>
</evidence>
<accession>A0ABR2B7B8</accession>
<dbReference type="PROSITE" id="PS50297">
    <property type="entry name" value="ANK_REP_REGION"/>
    <property type="match status" value="3"/>
</dbReference>
<keyword evidence="4" id="KW-1185">Reference proteome</keyword>
<dbReference type="PANTHER" id="PTHR24128:SF46">
    <property type="entry name" value="ALPHA-LATROTOXIN-LHE1A-LIKE ISOFORM X1"/>
    <property type="match status" value="1"/>
</dbReference>
<keyword evidence="1" id="KW-0040">ANK repeat</keyword>
<evidence type="ECO:0000313" key="4">
    <source>
        <dbReference type="Proteomes" id="UP001472677"/>
    </source>
</evidence>
<dbReference type="Pfam" id="PF12796">
    <property type="entry name" value="Ank_2"/>
    <property type="match status" value="2"/>
</dbReference>
<feature type="repeat" description="ANK" evidence="1">
    <location>
        <begin position="70"/>
        <end position="97"/>
    </location>
</feature>
<dbReference type="InterPro" id="IPR036770">
    <property type="entry name" value="Ankyrin_rpt-contain_sf"/>
</dbReference>
<evidence type="ECO:0000256" key="2">
    <source>
        <dbReference type="SAM" id="Phobius"/>
    </source>
</evidence>
<dbReference type="PANTHER" id="PTHR24128">
    <property type="entry name" value="HOMEOBOX PROTEIN WARIAI"/>
    <property type="match status" value="1"/>
</dbReference>
<keyword evidence="2" id="KW-1133">Transmembrane helix</keyword>
<feature type="transmembrane region" description="Helical" evidence="2">
    <location>
        <begin position="327"/>
        <end position="349"/>
    </location>
</feature>
<reference evidence="3 4" key="1">
    <citation type="journal article" date="2024" name="G3 (Bethesda)">
        <title>Genome assembly of Hibiscus sabdariffa L. provides insights into metabolisms of medicinal natural products.</title>
        <authorList>
            <person name="Kim T."/>
        </authorList>
    </citation>
    <scope>NUCLEOTIDE SEQUENCE [LARGE SCALE GENOMIC DNA]</scope>
    <source>
        <strain evidence="3">TK-2024</strain>
        <tissue evidence="3">Old leaves</tissue>
    </source>
</reference>
<proteinExistence type="predicted"/>
<evidence type="ECO:0000313" key="3">
    <source>
        <dbReference type="EMBL" id="KAK8502132.1"/>
    </source>
</evidence>
<dbReference type="InterPro" id="IPR002110">
    <property type="entry name" value="Ankyrin_rpt"/>
</dbReference>
<dbReference type="Pfam" id="PF13857">
    <property type="entry name" value="Ank_5"/>
    <property type="match status" value="1"/>
</dbReference>
<dbReference type="Gene3D" id="1.25.40.20">
    <property type="entry name" value="Ankyrin repeat-containing domain"/>
    <property type="match status" value="2"/>
</dbReference>
<name>A0ABR2B7B8_9ROSI</name>
<dbReference type="SMART" id="SM00248">
    <property type="entry name" value="ANK"/>
    <property type="match status" value="5"/>
</dbReference>
<feature type="repeat" description="ANK" evidence="1">
    <location>
        <begin position="179"/>
        <end position="211"/>
    </location>
</feature>
<dbReference type="Proteomes" id="UP001472677">
    <property type="component" value="Unassembled WGS sequence"/>
</dbReference>